<dbReference type="EMBL" id="CZPZ01000001">
    <property type="protein sequence ID" value="CUS31343.1"/>
    <property type="molecule type" value="Genomic_DNA"/>
</dbReference>
<proteinExistence type="predicted"/>
<dbReference type="AlphaFoldDB" id="A0A0S4L2C3"/>
<dbReference type="Proteomes" id="UP000198736">
    <property type="component" value="Unassembled WGS sequence"/>
</dbReference>
<evidence type="ECO:0000313" key="1">
    <source>
        <dbReference type="EMBL" id="CUS31343.1"/>
    </source>
</evidence>
<gene>
    <name evidence="1" type="ORF">COMA2_10053</name>
</gene>
<organism evidence="1 2">
    <name type="scientific">Candidatus Nitrospira nitrificans</name>
    <dbReference type="NCBI Taxonomy" id="1742973"/>
    <lineage>
        <taxon>Bacteria</taxon>
        <taxon>Pseudomonadati</taxon>
        <taxon>Nitrospirota</taxon>
        <taxon>Nitrospiria</taxon>
        <taxon>Nitrospirales</taxon>
        <taxon>Nitrospiraceae</taxon>
        <taxon>Nitrospira</taxon>
    </lineage>
</organism>
<protein>
    <submittedName>
        <fullName evidence="1">Uncharacterized protein</fullName>
    </submittedName>
</protein>
<accession>A0A0S4L2C3</accession>
<sequence length="68" mass="7685">MTTSHRRQSIRLIEGPIGGQIHLLRVLHFLDIKLFVNAGEYCPEVGRVYRTRLLKKPSLAKGGLTVTE</sequence>
<name>A0A0S4L2C3_9BACT</name>
<evidence type="ECO:0000313" key="2">
    <source>
        <dbReference type="Proteomes" id="UP000198736"/>
    </source>
</evidence>
<reference evidence="2" key="1">
    <citation type="submission" date="2015-10" db="EMBL/GenBank/DDBJ databases">
        <authorList>
            <person name="Luecker S."/>
            <person name="Luecker S."/>
        </authorList>
    </citation>
    <scope>NUCLEOTIDE SEQUENCE [LARGE SCALE GENOMIC DNA]</scope>
</reference>
<keyword evidence="2" id="KW-1185">Reference proteome</keyword>